<sequence>MICKSLRAQHARARAGHAIAAHLSQSLGSKEVQLGQTAFKLPSFGLVLVL</sequence>
<reference evidence="1" key="4">
    <citation type="submission" date="2019-03" db="UniProtKB">
        <authorList>
            <consortium name="EnsemblPlants"/>
        </authorList>
    </citation>
    <scope>IDENTIFICATION</scope>
</reference>
<reference evidence="1" key="5">
    <citation type="journal article" date="2021" name="G3 (Bethesda)">
        <title>Aegilops tauschii genome assembly Aet v5.0 features greater sequence contiguity and improved annotation.</title>
        <authorList>
            <person name="Wang L."/>
            <person name="Zhu T."/>
            <person name="Rodriguez J.C."/>
            <person name="Deal K.R."/>
            <person name="Dubcovsky J."/>
            <person name="McGuire P.E."/>
            <person name="Lux T."/>
            <person name="Spannagl M."/>
            <person name="Mayer K.F.X."/>
            <person name="Baldrich P."/>
            <person name="Meyers B.C."/>
            <person name="Huo N."/>
            <person name="Gu Y.Q."/>
            <person name="Zhou H."/>
            <person name="Devos K.M."/>
            <person name="Bennetzen J.L."/>
            <person name="Unver T."/>
            <person name="Budak H."/>
            <person name="Gulick P.J."/>
            <person name="Galiba G."/>
            <person name="Kalapos B."/>
            <person name="Nelson D.R."/>
            <person name="Li P."/>
            <person name="You F.M."/>
            <person name="Luo M.C."/>
            <person name="Dvorak J."/>
        </authorList>
    </citation>
    <scope>NUCLEOTIDE SEQUENCE [LARGE SCALE GENOMIC DNA]</scope>
    <source>
        <strain evidence="1">cv. AL8/78</strain>
    </source>
</reference>
<dbReference type="EnsemblPlants" id="AET6Gv20332900.7">
    <property type="protein sequence ID" value="AET6Gv20332900.7"/>
    <property type="gene ID" value="AET6Gv20332900"/>
</dbReference>
<dbReference type="Gramene" id="AET6Gv20332900.7">
    <property type="protein sequence ID" value="AET6Gv20332900.7"/>
    <property type="gene ID" value="AET6Gv20332900"/>
</dbReference>
<protein>
    <submittedName>
        <fullName evidence="1">Uncharacterized protein</fullName>
    </submittedName>
</protein>
<evidence type="ECO:0000313" key="1">
    <source>
        <dbReference type="EnsemblPlants" id="AET6Gv20332900.7"/>
    </source>
</evidence>
<dbReference type="Proteomes" id="UP000015105">
    <property type="component" value="Chromosome 6D"/>
</dbReference>
<keyword evidence="2" id="KW-1185">Reference proteome</keyword>
<accession>A0A453NCY5</accession>
<reference evidence="2" key="2">
    <citation type="journal article" date="2017" name="Nat. Plants">
        <title>The Aegilops tauschii genome reveals multiple impacts of transposons.</title>
        <authorList>
            <person name="Zhao G."/>
            <person name="Zou C."/>
            <person name="Li K."/>
            <person name="Wang K."/>
            <person name="Li T."/>
            <person name="Gao L."/>
            <person name="Zhang X."/>
            <person name="Wang H."/>
            <person name="Yang Z."/>
            <person name="Liu X."/>
            <person name="Jiang W."/>
            <person name="Mao L."/>
            <person name="Kong X."/>
            <person name="Jiao Y."/>
            <person name="Jia J."/>
        </authorList>
    </citation>
    <scope>NUCLEOTIDE SEQUENCE [LARGE SCALE GENOMIC DNA]</scope>
    <source>
        <strain evidence="2">cv. AL8/78</strain>
    </source>
</reference>
<name>A0A453NCY5_AEGTS</name>
<reference evidence="2" key="1">
    <citation type="journal article" date="2014" name="Science">
        <title>Ancient hybridizations among the ancestral genomes of bread wheat.</title>
        <authorList>
            <consortium name="International Wheat Genome Sequencing Consortium,"/>
            <person name="Marcussen T."/>
            <person name="Sandve S.R."/>
            <person name="Heier L."/>
            <person name="Spannagl M."/>
            <person name="Pfeifer M."/>
            <person name="Jakobsen K.S."/>
            <person name="Wulff B.B."/>
            <person name="Steuernagel B."/>
            <person name="Mayer K.F."/>
            <person name="Olsen O.A."/>
        </authorList>
    </citation>
    <scope>NUCLEOTIDE SEQUENCE [LARGE SCALE GENOMIC DNA]</scope>
    <source>
        <strain evidence="2">cv. AL8/78</strain>
    </source>
</reference>
<organism evidence="1 2">
    <name type="scientific">Aegilops tauschii subsp. strangulata</name>
    <name type="common">Goatgrass</name>
    <dbReference type="NCBI Taxonomy" id="200361"/>
    <lineage>
        <taxon>Eukaryota</taxon>
        <taxon>Viridiplantae</taxon>
        <taxon>Streptophyta</taxon>
        <taxon>Embryophyta</taxon>
        <taxon>Tracheophyta</taxon>
        <taxon>Spermatophyta</taxon>
        <taxon>Magnoliopsida</taxon>
        <taxon>Liliopsida</taxon>
        <taxon>Poales</taxon>
        <taxon>Poaceae</taxon>
        <taxon>BOP clade</taxon>
        <taxon>Pooideae</taxon>
        <taxon>Triticodae</taxon>
        <taxon>Triticeae</taxon>
        <taxon>Triticinae</taxon>
        <taxon>Aegilops</taxon>
    </lineage>
</organism>
<dbReference type="AlphaFoldDB" id="A0A453NCY5"/>
<reference evidence="1" key="3">
    <citation type="journal article" date="2017" name="Nature">
        <title>Genome sequence of the progenitor of the wheat D genome Aegilops tauschii.</title>
        <authorList>
            <person name="Luo M.C."/>
            <person name="Gu Y.Q."/>
            <person name="Puiu D."/>
            <person name="Wang H."/>
            <person name="Twardziok S.O."/>
            <person name="Deal K.R."/>
            <person name="Huo N."/>
            <person name="Zhu T."/>
            <person name="Wang L."/>
            <person name="Wang Y."/>
            <person name="McGuire P.E."/>
            <person name="Liu S."/>
            <person name="Long H."/>
            <person name="Ramasamy R.K."/>
            <person name="Rodriguez J.C."/>
            <person name="Van S.L."/>
            <person name="Yuan L."/>
            <person name="Wang Z."/>
            <person name="Xia Z."/>
            <person name="Xiao L."/>
            <person name="Anderson O.D."/>
            <person name="Ouyang S."/>
            <person name="Liang Y."/>
            <person name="Zimin A.V."/>
            <person name="Pertea G."/>
            <person name="Qi P."/>
            <person name="Bennetzen J.L."/>
            <person name="Dai X."/>
            <person name="Dawson M.W."/>
            <person name="Muller H.G."/>
            <person name="Kugler K."/>
            <person name="Rivarola-Duarte L."/>
            <person name="Spannagl M."/>
            <person name="Mayer K.F.X."/>
            <person name="Lu F.H."/>
            <person name="Bevan M.W."/>
            <person name="Leroy P."/>
            <person name="Li P."/>
            <person name="You F.M."/>
            <person name="Sun Q."/>
            <person name="Liu Z."/>
            <person name="Lyons E."/>
            <person name="Wicker T."/>
            <person name="Salzberg S.L."/>
            <person name="Devos K.M."/>
            <person name="Dvorak J."/>
        </authorList>
    </citation>
    <scope>NUCLEOTIDE SEQUENCE [LARGE SCALE GENOMIC DNA]</scope>
    <source>
        <strain evidence="1">cv. AL8/78</strain>
    </source>
</reference>
<proteinExistence type="predicted"/>
<evidence type="ECO:0000313" key="2">
    <source>
        <dbReference type="Proteomes" id="UP000015105"/>
    </source>
</evidence>